<keyword evidence="2" id="KW-0732">Signal</keyword>
<name>A0ABW3ELY1_9ACTN</name>
<dbReference type="InterPro" id="IPR002509">
    <property type="entry name" value="NODB_dom"/>
</dbReference>
<dbReference type="InterPro" id="IPR051398">
    <property type="entry name" value="Polysacch_Deacetylase"/>
</dbReference>
<keyword evidence="4" id="KW-0472">Membrane</keyword>
<dbReference type="RefSeq" id="WP_378298592.1">
    <property type="nucleotide sequence ID" value="NZ_JBHTJA010000020.1"/>
</dbReference>
<dbReference type="InterPro" id="IPR011330">
    <property type="entry name" value="Glyco_hydro/deAcase_b/a-brl"/>
</dbReference>
<keyword evidence="4" id="KW-1133">Transmembrane helix</keyword>
<proteinExistence type="predicted"/>
<evidence type="ECO:0000313" key="6">
    <source>
        <dbReference type="EMBL" id="MFD0901373.1"/>
    </source>
</evidence>
<accession>A0ABW3ELY1</accession>
<dbReference type="PANTHER" id="PTHR34216:SF3">
    <property type="entry name" value="POLY-BETA-1,6-N-ACETYL-D-GLUCOSAMINE N-DEACETYLASE"/>
    <property type="match status" value="1"/>
</dbReference>
<evidence type="ECO:0000313" key="7">
    <source>
        <dbReference type="Proteomes" id="UP001596972"/>
    </source>
</evidence>
<dbReference type="CDD" id="cd10918">
    <property type="entry name" value="CE4_NodB_like_5s_6s"/>
    <property type="match status" value="1"/>
</dbReference>
<evidence type="ECO:0000256" key="1">
    <source>
        <dbReference type="ARBA" id="ARBA00004613"/>
    </source>
</evidence>
<gene>
    <name evidence="6" type="ORF">ACFQ11_13315</name>
</gene>
<feature type="domain" description="NodB homology" evidence="5">
    <location>
        <begin position="141"/>
        <end position="286"/>
    </location>
</feature>
<dbReference type="SUPFAM" id="SSF88713">
    <property type="entry name" value="Glycoside hydrolase/deacetylase"/>
    <property type="match status" value="1"/>
</dbReference>
<dbReference type="Gene3D" id="3.20.20.370">
    <property type="entry name" value="Glycoside hydrolase/deacetylase"/>
    <property type="match status" value="1"/>
</dbReference>
<evidence type="ECO:0000256" key="2">
    <source>
        <dbReference type="ARBA" id="ARBA00022729"/>
    </source>
</evidence>
<keyword evidence="7" id="KW-1185">Reference proteome</keyword>
<evidence type="ECO:0000259" key="5">
    <source>
        <dbReference type="Pfam" id="PF01522"/>
    </source>
</evidence>
<dbReference type="Pfam" id="PF01522">
    <property type="entry name" value="Polysacc_deac_1"/>
    <property type="match status" value="1"/>
</dbReference>
<feature type="transmembrane region" description="Helical" evidence="4">
    <location>
        <begin position="32"/>
        <end position="52"/>
    </location>
</feature>
<comment type="subcellular location">
    <subcellularLocation>
        <location evidence="1">Secreted</location>
    </subcellularLocation>
</comment>
<evidence type="ECO:0000256" key="3">
    <source>
        <dbReference type="SAM" id="MobiDB-lite"/>
    </source>
</evidence>
<comment type="caution">
    <text evidence="6">The sequence shown here is derived from an EMBL/GenBank/DDBJ whole genome shotgun (WGS) entry which is preliminary data.</text>
</comment>
<keyword evidence="4" id="KW-0812">Transmembrane</keyword>
<dbReference type="EMBL" id="JBHTJA010000020">
    <property type="protein sequence ID" value="MFD0901373.1"/>
    <property type="molecule type" value="Genomic_DNA"/>
</dbReference>
<protein>
    <submittedName>
        <fullName evidence="6">Polysaccharide deacetylase family protein</fullName>
    </submittedName>
</protein>
<dbReference type="PANTHER" id="PTHR34216">
    <property type="match status" value="1"/>
</dbReference>
<reference evidence="7" key="1">
    <citation type="journal article" date="2019" name="Int. J. Syst. Evol. Microbiol.">
        <title>The Global Catalogue of Microorganisms (GCM) 10K type strain sequencing project: providing services to taxonomists for standard genome sequencing and annotation.</title>
        <authorList>
            <consortium name="The Broad Institute Genomics Platform"/>
            <consortium name="The Broad Institute Genome Sequencing Center for Infectious Disease"/>
            <person name="Wu L."/>
            <person name="Ma J."/>
        </authorList>
    </citation>
    <scope>NUCLEOTIDE SEQUENCE [LARGE SCALE GENOMIC DNA]</scope>
    <source>
        <strain evidence="7">JCM 31202</strain>
    </source>
</reference>
<feature type="region of interest" description="Disordered" evidence="3">
    <location>
        <begin position="1"/>
        <end position="26"/>
    </location>
</feature>
<sequence length="531" mass="55757">MADPADETVGGHPAEPAPWEREPPGRGRGCRAVTAFVFLCSLALAMVTWVSISRPFDPGQAGAAAVRLDPEVARAAAALPAHPGSVVALTYHGVDDRDGARTTLTRERFGRHMAALDAAGYETVRLRDVIDLLEGRPVRLPPRALLLTFDDGRVTDWTNADPVLEKHGFTATAFLTTGRVVEPGSPSYYLSTKQVRALTGTGRWDFGSHSHALDDRVRIPGDVGAPLPNRIVADGSPETLGAWRARVRADLARSQDFFRRTLGREAAAFSYPFGEAAGNDRRAAAALPGLLRDAGFRAAFTGEGVPSGHVDAIGADAPPYRLDRIGVRRTTSAAGLLEAIRAAVPAPPPHALAVLPWRGDGAACERDGADLRVTGDRYGACVLGGTGDGGPNTSRWRDYRVTASVAGLSPRSGAVVAVRDGAGAGRPGRIDVVVGDGAVVARRQVGDRAPVPLGRARLDGRDGRDGARDVAIEVRGDRLTVEVEGGPPLRAALTGGSGPPIDRGGVRLGITGRGGRTVTFHDPTFVPLRGR</sequence>
<dbReference type="Proteomes" id="UP001596972">
    <property type="component" value="Unassembled WGS sequence"/>
</dbReference>
<evidence type="ECO:0000256" key="4">
    <source>
        <dbReference type="SAM" id="Phobius"/>
    </source>
</evidence>
<organism evidence="6 7">
    <name type="scientific">Actinomadura sediminis</name>
    <dbReference type="NCBI Taxonomy" id="1038904"/>
    <lineage>
        <taxon>Bacteria</taxon>
        <taxon>Bacillati</taxon>
        <taxon>Actinomycetota</taxon>
        <taxon>Actinomycetes</taxon>
        <taxon>Streptosporangiales</taxon>
        <taxon>Thermomonosporaceae</taxon>
        <taxon>Actinomadura</taxon>
    </lineage>
</organism>